<dbReference type="STRING" id="28573.A0A0U1M858"/>
<gene>
    <name evidence="2" type="ORF">PISL3812_08154</name>
</gene>
<protein>
    <recommendedName>
        <fullName evidence="1">T6SS Phospholipase effector Tle1-like catalytic domain-containing protein</fullName>
    </recommendedName>
</protein>
<proteinExistence type="predicted"/>
<accession>A0A0U1M858</accession>
<feature type="domain" description="T6SS Phospholipase effector Tle1-like catalytic" evidence="1">
    <location>
        <begin position="3"/>
        <end position="222"/>
    </location>
</feature>
<evidence type="ECO:0000259" key="1">
    <source>
        <dbReference type="Pfam" id="PF09994"/>
    </source>
</evidence>
<dbReference type="OrthoDB" id="4971611at2759"/>
<sequence>MFSRPIKQIHFMGLFDTMNSIPTFKNPWVRRSTFPYTARSSAHIIHHAVSIDERRAKVRQDLISGMTPWNTMSHHHYHHHHRHPHLHHQERHEDAPDITVSDAGCGHQNTNTAAPKTDQQVYLPPNVDDIPHRYRALMTESNDLTLTVPGQANSDTTSVKSDQSGLSLQVRRLLVSDETEDAQDIKEVWFAGQHGDVGGDWKLDPKDIWSLSHIPLVLMLKQFECDFKSEGAFCCRWIQAIVLQNWSSVGMDEELKEPRKIWHRFRVNLNMPELTSQISGAEWEAVGPQTPAQRFFKAYVDTVDSGGFNHGSGQRFYAKDATFHNQNGVRYVGGDEMWAWMKQLFGQFERLKHDYLTLWEIRGDDGISQIFSQNVRNIWLPGNSTDTPSVSVPMSFVCRIGPADVPGTVEALQFKEVWLYWDTKMLEPYLQRDAVVFLAEKARL</sequence>
<dbReference type="SUPFAM" id="SSF54427">
    <property type="entry name" value="NTF2-like"/>
    <property type="match status" value="1"/>
</dbReference>
<dbReference type="InterPro" id="IPR018712">
    <property type="entry name" value="Tle1-like_cat"/>
</dbReference>
<dbReference type="Pfam" id="PF09994">
    <property type="entry name" value="T6SS_Tle1-like_cat"/>
    <property type="match status" value="1"/>
</dbReference>
<dbReference type="AlphaFoldDB" id="A0A0U1M858"/>
<reference evidence="2 3" key="1">
    <citation type="submission" date="2015-04" db="EMBL/GenBank/DDBJ databases">
        <authorList>
            <person name="Syromyatnikov M.Y."/>
            <person name="Popov V.N."/>
        </authorList>
    </citation>
    <scope>NUCLEOTIDE SEQUENCE [LARGE SCALE GENOMIC DNA]</scope>
    <source>
        <strain evidence="2">WF-38-12</strain>
    </source>
</reference>
<dbReference type="Proteomes" id="UP000054383">
    <property type="component" value="Unassembled WGS sequence"/>
</dbReference>
<keyword evidence="3" id="KW-1185">Reference proteome</keyword>
<name>A0A0U1M858_TALIS</name>
<evidence type="ECO:0000313" key="2">
    <source>
        <dbReference type="EMBL" id="CRG91106.1"/>
    </source>
</evidence>
<evidence type="ECO:0000313" key="3">
    <source>
        <dbReference type="Proteomes" id="UP000054383"/>
    </source>
</evidence>
<dbReference type="PANTHER" id="PTHR33840:SF2">
    <property type="entry name" value="TLE1 PHOSPHOLIPASE DOMAIN-CONTAINING PROTEIN"/>
    <property type="match status" value="1"/>
</dbReference>
<dbReference type="PANTHER" id="PTHR33840">
    <property type="match status" value="1"/>
</dbReference>
<dbReference type="InterPro" id="IPR032710">
    <property type="entry name" value="NTF2-like_dom_sf"/>
</dbReference>
<dbReference type="EMBL" id="CVMT01000009">
    <property type="protein sequence ID" value="CRG91106.1"/>
    <property type="molecule type" value="Genomic_DNA"/>
</dbReference>
<organism evidence="2 3">
    <name type="scientific">Talaromyces islandicus</name>
    <name type="common">Penicillium islandicum</name>
    <dbReference type="NCBI Taxonomy" id="28573"/>
    <lineage>
        <taxon>Eukaryota</taxon>
        <taxon>Fungi</taxon>
        <taxon>Dikarya</taxon>
        <taxon>Ascomycota</taxon>
        <taxon>Pezizomycotina</taxon>
        <taxon>Eurotiomycetes</taxon>
        <taxon>Eurotiomycetidae</taxon>
        <taxon>Eurotiales</taxon>
        <taxon>Trichocomaceae</taxon>
        <taxon>Talaromyces</taxon>
        <taxon>Talaromyces sect. Islandici</taxon>
    </lineage>
</organism>